<evidence type="ECO:0000313" key="4">
    <source>
        <dbReference type="Proteomes" id="UP000602442"/>
    </source>
</evidence>
<keyword evidence="1" id="KW-1133">Transmembrane helix</keyword>
<feature type="transmembrane region" description="Helical" evidence="1">
    <location>
        <begin position="197"/>
        <end position="215"/>
    </location>
</feature>
<feature type="transmembrane region" description="Helical" evidence="1">
    <location>
        <begin position="152"/>
        <end position="176"/>
    </location>
</feature>
<keyword evidence="3" id="KW-0645">Protease</keyword>
<feature type="domain" description="CAAX prenyl protease 2/Lysostaphin resistance protein A-like" evidence="2">
    <location>
        <begin position="165"/>
        <end position="258"/>
    </location>
</feature>
<feature type="transmembrane region" description="Helical" evidence="1">
    <location>
        <begin position="75"/>
        <end position="97"/>
    </location>
</feature>
<dbReference type="RefSeq" id="WP_197920405.1">
    <property type="nucleotide sequence ID" value="NZ_CAWPTA010000006.1"/>
</dbReference>
<protein>
    <submittedName>
        <fullName evidence="3">CPBP family intramembrane metalloprotease</fullName>
    </submittedName>
</protein>
<gene>
    <name evidence="3" type="ORF">I5L03_03990</name>
</gene>
<sequence length="274" mass="29467">MTNPADVFDDRRDVTARSRRTFPPPSLETIGWGLLLAQIITVGFVYFFGSALPALPSLFEYAASGAEGEPELSSFVTWSTVVVGMTLGLIVAFLWLRREGRVLEAWTLTAPPSGWGKTLALAAVATAVIFLIFGLVGAAVEAIGLGMPDASLVLNMVIESPMMFALWVVGVAWLAAGTGEELLYRGFLMDRLARVSGLRGKPWLVIVIQAVLFGLPHAYQGWGGVVVTGTVGLFLGWLRMQQKGNLWACIIAHAAVDTIAMALFYADAMGWFAV</sequence>
<reference evidence="3 4" key="1">
    <citation type="submission" date="2020-11" db="EMBL/GenBank/DDBJ databases">
        <title>Erythrobacter sediminis sp. nov., a marine bacterium from a tidal flat of Garorim Bay.</title>
        <authorList>
            <person name="Kim D."/>
            <person name="Yoo Y."/>
            <person name="Kim J.-J."/>
        </authorList>
    </citation>
    <scope>NUCLEOTIDE SEQUENCE [LARGE SCALE GENOMIC DNA]</scope>
    <source>
        <strain evidence="3 4">JGD-13</strain>
    </source>
</reference>
<evidence type="ECO:0000256" key="1">
    <source>
        <dbReference type="SAM" id="Phobius"/>
    </source>
</evidence>
<dbReference type="Proteomes" id="UP000602442">
    <property type="component" value="Unassembled WGS sequence"/>
</dbReference>
<evidence type="ECO:0000259" key="2">
    <source>
        <dbReference type="Pfam" id="PF02517"/>
    </source>
</evidence>
<evidence type="ECO:0000313" key="3">
    <source>
        <dbReference type="EMBL" id="MBH5321745.1"/>
    </source>
</evidence>
<comment type="caution">
    <text evidence="3">The sequence shown here is derived from an EMBL/GenBank/DDBJ whole genome shotgun (WGS) entry which is preliminary data.</text>
</comment>
<name>A0ABS0N393_9SPHN</name>
<organism evidence="3 4">
    <name type="scientific">Aurantiacibacter sediminis</name>
    <dbReference type="NCBI Taxonomy" id="2793064"/>
    <lineage>
        <taxon>Bacteria</taxon>
        <taxon>Pseudomonadati</taxon>
        <taxon>Pseudomonadota</taxon>
        <taxon>Alphaproteobacteria</taxon>
        <taxon>Sphingomonadales</taxon>
        <taxon>Erythrobacteraceae</taxon>
        <taxon>Aurantiacibacter</taxon>
    </lineage>
</organism>
<dbReference type="InterPro" id="IPR003675">
    <property type="entry name" value="Rce1/LyrA-like_dom"/>
</dbReference>
<feature type="transmembrane region" description="Helical" evidence="1">
    <location>
        <begin position="118"/>
        <end position="140"/>
    </location>
</feature>
<accession>A0ABS0N393</accession>
<keyword evidence="4" id="KW-1185">Reference proteome</keyword>
<keyword evidence="1" id="KW-0812">Transmembrane</keyword>
<proteinExistence type="predicted"/>
<keyword evidence="3" id="KW-0482">Metalloprotease</keyword>
<feature type="transmembrane region" description="Helical" evidence="1">
    <location>
        <begin position="29"/>
        <end position="55"/>
    </location>
</feature>
<dbReference type="Pfam" id="PF02517">
    <property type="entry name" value="Rce1-like"/>
    <property type="match status" value="1"/>
</dbReference>
<dbReference type="GO" id="GO:0008237">
    <property type="term" value="F:metallopeptidase activity"/>
    <property type="evidence" value="ECO:0007669"/>
    <property type="project" value="UniProtKB-KW"/>
</dbReference>
<dbReference type="EMBL" id="JAEANY010000001">
    <property type="protein sequence ID" value="MBH5321745.1"/>
    <property type="molecule type" value="Genomic_DNA"/>
</dbReference>
<feature type="transmembrane region" description="Helical" evidence="1">
    <location>
        <begin position="245"/>
        <end position="266"/>
    </location>
</feature>
<feature type="transmembrane region" description="Helical" evidence="1">
    <location>
        <begin position="221"/>
        <end position="238"/>
    </location>
</feature>
<keyword evidence="1" id="KW-0472">Membrane</keyword>
<keyword evidence="3" id="KW-0378">Hydrolase</keyword>